<dbReference type="Gene3D" id="3.40.190.290">
    <property type="match status" value="1"/>
</dbReference>
<evidence type="ECO:0000313" key="6">
    <source>
        <dbReference type="EMBL" id="SAI43378.1"/>
    </source>
</evidence>
<keyword evidence="4" id="KW-0804">Transcription</keyword>
<dbReference type="PANTHER" id="PTHR30126">
    <property type="entry name" value="HTH-TYPE TRANSCRIPTIONAL REGULATOR"/>
    <property type="match status" value="1"/>
</dbReference>
<evidence type="ECO:0000259" key="5">
    <source>
        <dbReference type="PROSITE" id="PS50931"/>
    </source>
</evidence>
<protein>
    <submittedName>
        <fullName evidence="6">LysR family transcriptional regulator</fullName>
    </submittedName>
</protein>
<sequence>MHKTVQPAWNSRARAMKSEMGDDQPDTYLNDRLDWNLLRTFLAIARERSVSRAAMHLHLTQPAVSQALRRLEDRLGMRLVDRHGPRIEVTQAGIEVQKIAEEIYGTVSRLALADVDRDTDISGTIRIGAASGIDYPAYDGFLSEFHRTYPRIEFEVQVMRSADVVNGLQQKAITLGLTPRRTLPASIDARIFLRQRYALFCGQHHPLFGRDDLRIADITSYPLVSFNSDRVGGHLSPLAIFRDEMGFTGRVIGSSSSMTEIKRLIYAGFGIGCLPEHTVYDDVRSGRFQRLPPDQGVADVDVHLLWSRNRKLSVAESEFMAALHGFIEKQDLLTGLVVRRGGA</sequence>
<organism evidence="6 7">
    <name type="scientific">Bordetella ansorpii</name>
    <dbReference type="NCBI Taxonomy" id="288768"/>
    <lineage>
        <taxon>Bacteria</taxon>
        <taxon>Pseudomonadati</taxon>
        <taxon>Pseudomonadota</taxon>
        <taxon>Betaproteobacteria</taxon>
        <taxon>Burkholderiales</taxon>
        <taxon>Alcaligenaceae</taxon>
        <taxon>Bordetella</taxon>
    </lineage>
</organism>
<accession>A0A157QCL3</accession>
<dbReference type="SUPFAM" id="SSF53850">
    <property type="entry name" value="Periplasmic binding protein-like II"/>
    <property type="match status" value="1"/>
</dbReference>
<dbReference type="GO" id="GO:0003700">
    <property type="term" value="F:DNA-binding transcription factor activity"/>
    <property type="evidence" value="ECO:0007669"/>
    <property type="project" value="InterPro"/>
</dbReference>
<dbReference type="PROSITE" id="PS50931">
    <property type="entry name" value="HTH_LYSR"/>
    <property type="match status" value="1"/>
</dbReference>
<dbReference type="Pfam" id="PF00126">
    <property type="entry name" value="HTH_1"/>
    <property type="match status" value="1"/>
</dbReference>
<evidence type="ECO:0000256" key="3">
    <source>
        <dbReference type="ARBA" id="ARBA00023125"/>
    </source>
</evidence>
<reference evidence="6 7" key="1">
    <citation type="submission" date="2016-03" db="EMBL/GenBank/DDBJ databases">
        <authorList>
            <consortium name="Pathogen Informatics"/>
        </authorList>
    </citation>
    <scope>NUCLEOTIDE SEQUENCE [LARGE SCALE GENOMIC DNA]</scope>
    <source>
        <strain evidence="6 7">NCTC13364</strain>
    </source>
</reference>
<dbReference type="PANTHER" id="PTHR30126:SF40">
    <property type="entry name" value="HTH-TYPE TRANSCRIPTIONAL REGULATOR GLTR"/>
    <property type="match status" value="1"/>
</dbReference>
<dbReference type="EMBL" id="FKBS01000017">
    <property type="protein sequence ID" value="SAI43378.1"/>
    <property type="molecule type" value="Genomic_DNA"/>
</dbReference>
<dbReference type="AlphaFoldDB" id="A0A157QCL3"/>
<name>A0A157QCL3_9BORD</name>
<evidence type="ECO:0000313" key="7">
    <source>
        <dbReference type="Proteomes" id="UP000077037"/>
    </source>
</evidence>
<dbReference type="PRINTS" id="PR00039">
    <property type="entry name" value="HTHLYSR"/>
</dbReference>
<comment type="similarity">
    <text evidence="1">Belongs to the LysR transcriptional regulatory family.</text>
</comment>
<dbReference type="Proteomes" id="UP000077037">
    <property type="component" value="Unassembled WGS sequence"/>
</dbReference>
<dbReference type="InterPro" id="IPR005119">
    <property type="entry name" value="LysR_subst-bd"/>
</dbReference>
<dbReference type="GO" id="GO:0000976">
    <property type="term" value="F:transcription cis-regulatory region binding"/>
    <property type="evidence" value="ECO:0007669"/>
    <property type="project" value="TreeGrafter"/>
</dbReference>
<dbReference type="SUPFAM" id="SSF46785">
    <property type="entry name" value="Winged helix' DNA-binding domain"/>
    <property type="match status" value="1"/>
</dbReference>
<dbReference type="Pfam" id="PF03466">
    <property type="entry name" value="LysR_substrate"/>
    <property type="match status" value="1"/>
</dbReference>
<keyword evidence="2" id="KW-0805">Transcription regulation</keyword>
<dbReference type="Gene3D" id="1.10.10.10">
    <property type="entry name" value="Winged helix-like DNA-binding domain superfamily/Winged helix DNA-binding domain"/>
    <property type="match status" value="1"/>
</dbReference>
<dbReference type="InterPro" id="IPR000847">
    <property type="entry name" value="LysR_HTH_N"/>
</dbReference>
<dbReference type="InterPro" id="IPR036390">
    <property type="entry name" value="WH_DNA-bd_sf"/>
</dbReference>
<evidence type="ECO:0000256" key="4">
    <source>
        <dbReference type="ARBA" id="ARBA00023163"/>
    </source>
</evidence>
<dbReference type="CDD" id="cd05466">
    <property type="entry name" value="PBP2_LTTR_substrate"/>
    <property type="match status" value="1"/>
</dbReference>
<gene>
    <name evidence="6" type="primary">gltC_19</name>
    <name evidence="6" type="ORF">SAMEA1982600_03533</name>
</gene>
<evidence type="ECO:0000256" key="1">
    <source>
        <dbReference type="ARBA" id="ARBA00009437"/>
    </source>
</evidence>
<feature type="domain" description="HTH lysR-type" evidence="5">
    <location>
        <begin position="33"/>
        <end position="90"/>
    </location>
</feature>
<proteinExistence type="inferred from homology"/>
<evidence type="ECO:0000256" key="2">
    <source>
        <dbReference type="ARBA" id="ARBA00023015"/>
    </source>
</evidence>
<keyword evidence="3" id="KW-0238">DNA-binding</keyword>
<dbReference type="InterPro" id="IPR036388">
    <property type="entry name" value="WH-like_DNA-bd_sf"/>
</dbReference>
<dbReference type="FunFam" id="1.10.10.10:FF:000001">
    <property type="entry name" value="LysR family transcriptional regulator"/>
    <property type="match status" value="1"/>
</dbReference>